<sequence>MGRHKSKPNPGRNTRLADQIQKDLAGLIQREIDISRAGLVTLTGVDLSADYAHAKVHFTVMGAEPEAAQAALNEKAGWLHSLLFKMLHIHTVPTLHFVHDAQLVRGIELSRLIDEANRPQSYSASEPAEPEDPDERS</sequence>
<dbReference type="EMBL" id="QEKO01000008">
    <property type="protein sequence ID" value="PVY60529.1"/>
    <property type="molecule type" value="Genomic_DNA"/>
</dbReference>
<dbReference type="SUPFAM" id="SSF89919">
    <property type="entry name" value="Ribosome-binding factor A, RbfA"/>
    <property type="match status" value="1"/>
</dbReference>
<dbReference type="RefSeq" id="WP_017524249.1">
    <property type="nucleotide sequence ID" value="NZ_JACCEX010000003.1"/>
</dbReference>
<evidence type="ECO:0000256" key="3">
    <source>
        <dbReference type="SAM" id="MobiDB-lite"/>
    </source>
</evidence>
<comment type="similarity">
    <text evidence="2">Belongs to the RbfA family.</text>
</comment>
<keyword evidence="2" id="KW-0963">Cytoplasm</keyword>
<dbReference type="InterPro" id="IPR015946">
    <property type="entry name" value="KH_dom-like_a/b"/>
</dbReference>
<comment type="function">
    <text evidence="2">One of several proteins that assist in the late maturation steps of the functional core of the 30S ribosomal subunit. Associates with free 30S ribosomal subunits (but not with 30S subunits that are part of 70S ribosomes or polysomes). Required for efficient processing of 16S rRNA. May interact with the 5'-terminal helix region of 16S rRNA.</text>
</comment>
<dbReference type="InterPro" id="IPR000238">
    <property type="entry name" value="RbfA"/>
</dbReference>
<feature type="compositionally biased region" description="Acidic residues" evidence="3">
    <location>
        <begin position="128"/>
        <end position="137"/>
    </location>
</feature>
<dbReference type="Gene3D" id="3.30.300.20">
    <property type="match status" value="1"/>
</dbReference>
<dbReference type="AlphaFoldDB" id="A0A2U1CHX9"/>
<dbReference type="GO" id="GO:0043024">
    <property type="term" value="F:ribosomal small subunit binding"/>
    <property type="evidence" value="ECO:0007669"/>
    <property type="project" value="TreeGrafter"/>
</dbReference>
<dbReference type="OrthoDB" id="307788at2"/>
<gene>
    <name evidence="2" type="primary">rbfA</name>
    <name evidence="4" type="ORF">C7440_3566</name>
</gene>
<evidence type="ECO:0000256" key="1">
    <source>
        <dbReference type="ARBA" id="ARBA00022517"/>
    </source>
</evidence>
<dbReference type="GO" id="GO:0030490">
    <property type="term" value="P:maturation of SSU-rRNA"/>
    <property type="evidence" value="ECO:0007669"/>
    <property type="project" value="UniProtKB-UniRule"/>
</dbReference>
<feature type="region of interest" description="Disordered" evidence="3">
    <location>
        <begin position="117"/>
        <end position="137"/>
    </location>
</feature>
<accession>A0A2U1CHX9</accession>
<dbReference type="STRING" id="1231391.GCA_000308195_01891"/>
<dbReference type="GO" id="GO:0005829">
    <property type="term" value="C:cytosol"/>
    <property type="evidence" value="ECO:0007669"/>
    <property type="project" value="TreeGrafter"/>
</dbReference>
<organism evidence="4 5">
    <name type="scientific">Pusillimonas noertemannii</name>
    <dbReference type="NCBI Taxonomy" id="305977"/>
    <lineage>
        <taxon>Bacteria</taxon>
        <taxon>Pseudomonadati</taxon>
        <taxon>Pseudomonadota</taxon>
        <taxon>Betaproteobacteria</taxon>
        <taxon>Burkholderiales</taxon>
        <taxon>Alcaligenaceae</taxon>
        <taxon>Pusillimonas</taxon>
    </lineage>
</organism>
<dbReference type="InterPro" id="IPR023799">
    <property type="entry name" value="RbfA_dom_sf"/>
</dbReference>
<evidence type="ECO:0000313" key="5">
    <source>
        <dbReference type="Proteomes" id="UP000246145"/>
    </source>
</evidence>
<keyword evidence="1 2" id="KW-0690">Ribosome biogenesis</keyword>
<evidence type="ECO:0000313" key="4">
    <source>
        <dbReference type="EMBL" id="PVY60529.1"/>
    </source>
</evidence>
<protein>
    <recommendedName>
        <fullName evidence="2">Ribosome-binding factor A</fullName>
    </recommendedName>
</protein>
<comment type="caution">
    <text evidence="4">The sequence shown here is derived from an EMBL/GenBank/DDBJ whole genome shotgun (WGS) entry which is preliminary data.</text>
</comment>
<reference evidence="4 5" key="1">
    <citation type="submission" date="2018-04" db="EMBL/GenBank/DDBJ databases">
        <title>Genomic Encyclopedia of Type Strains, Phase IV (KMG-IV): sequencing the most valuable type-strain genomes for metagenomic binning, comparative biology and taxonomic classification.</title>
        <authorList>
            <person name="Goeker M."/>
        </authorList>
    </citation>
    <scope>NUCLEOTIDE SEQUENCE [LARGE SCALE GENOMIC DNA]</scope>
    <source>
        <strain evidence="4 5">DSM 10065</strain>
    </source>
</reference>
<dbReference type="Proteomes" id="UP000246145">
    <property type="component" value="Unassembled WGS sequence"/>
</dbReference>
<dbReference type="NCBIfam" id="TIGR00082">
    <property type="entry name" value="rbfA"/>
    <property type="match status" value="1"/>
</dbReference>
<proteinExistence type="inferred from homology"/>
<comment type="subcellular location">
    <subcellularLocation>
        <location evidence="2">Cytoplasm</location>
    </subcellularLocation>
</comment>
<dbReference type="PANTHER" id="PTHR33515:SF1">
    <property type="entry name" value="RIBOSOME-BINDING FACTOR A, CHLOROPLASTIC-RELATED"/>
    <property type="match status" value="1"/>
</dbReference>
<dbReference type="PANTHER" id="PTHR33515">
    <property type="entry name" value="RIBOSOME-BINDING FACTOR A, CHLOROPLASTIC-RELATED"/>
    <property type="match status" value="1"/>
</dbReference>
<name>A0A2U1CHX9_9BURK</name>
<comment type="subunit">
    <text evidence="2">Monomer. Binds 30S ribosomal subunits, but not 50S ribosomal subunits or 70S ribosomes.</text>
</comment>
<keyword evidence="5" id="KW-1185">Reference proteome</keyword>
<dbReference type="HAMAP" id="MF_00003">
    <property type="entry name" value="RbfA"/>
    <property type="match status" value="1"/>
</dbReference>
<dbReference type="Pfam" id="PF02033">
    <property type="entry name" value="RBFA"/>
    <property type="match status" value="1"/>
</dbReference>
<evidence type="ECO:0000256" key="2">
    <source>
        <dbReference type="HAMAP-Rule" id="MF_00003"/>
    </source>
</evidence>